<dbReference type="GO" id="GO:0020037">
    <property type="term" value="F:heme binding"/>
    <property type="evidence" value="ECO:0007669"/>
    <property type="project" value="InterPro"/>
</dbReference>
<dbReference type="InterPro" id="IPR050121">
    <property type="entry name" value="Cytochrome_P450_monoxygenase"/>
</dbReference>
<comment type="similarity">
    <text evidence="5">Belongs to the cytochrome P450 family.</text>
</comment>
<dbReference type="GO" id="GO:0032259">
    <property type="term" value="P:methylation"/>
    <property type="evidence" value="ECO:0007669"/>
    <property type="project" value="UniProtKB-KW"/>
</dbReference>
<comment type="cofactor">
    <cofactor evidence="1 4">
        <name>heme</name>
        <dbReference type="ChEBI" id="CHEBI:30413"/>
    </cofactor>
</comment>
<dbReference type="Pfam" id="PF00067">
    <property type="entry name" value="p450"/>
    <property type="match status" value="1"/>
</dbReference>
<evidence type="ECO:0000256" key="2">
    <source>
        <dbReference type="ARBA" id="ARBA00022723"/>
    </source>
</evidence>
<dbReference type="PROSITE" id="PS00086">
    <property type="entry name" value="CYTOCHROME_P450"/>
    <property type="match status" value="1"/>
</dbReference>
<keyword evidence="6" id="KW-0808">Transferase</keyword>
<keyword evidence="7" id="KW-1185">Reference proteome</keyword>
<keyword evidence="3 4" id="KW-0408">Iron</keyword>
<dbReference type="Proteomes" id="UP000660729">
    <property type="component" value="Unassembled WGS sequence"/>
</dbReference>
<name>A0A8H6RKK6_9PEZI</name>
<comment type="caution">
    <text evidence="6">The sequence shown here is derived from an EMBL/GenBank/DDBJ whole genome shotgun (WGS) entry which is preliminary data.</text>
</comment>
<dbReference type="Gene3D" id="1.10.630.10">
    <property type="entry name" value="Cytochrome P450"/>
    <property type="match status" value="1"/>
</dbReference>
<dbReference type="OrthoDB" id="3934656at2759"/>
<dbReference type="PRINTS" id="PR00385">
    <property type="entry name" value="P450"/>
</dbReference>
<evidence type="ECO:0000313" key="6">
    <source>
        <dbReference type="EMBL" id="KAF7193179.1"/>
    </source>
</evidence>
<accession>A0A8H6RKK6</accession>
<dbReference type="PANTHER" id="PTHR24305:SF190">
    <property type="entry name" value="P450, PUTATIVE (EUROFUNG)-RELATED"/>
    <property type="match status" value="1"/>
</dbReference>
<evidence type="ECO:0000313" key="7">
    <source>
        <dbReference type="Proteomes" id="UP000660729"/>
    </source>
</evidence>
<feature type="binding site" description="axial binding residue" evidence="4">
    <location>
        <position position="445"/>
    </location>
    <ligand>
        <name>heme</name>
        <dbReference type="ChEBI" id="CHEBI:30413"/>
    </ligand>
    <ligandPart>
        <name>Fe</name>
        <dbReference type="ChEBI" id="CHEBI:18248"/>
    </ligandPart>
</feature>
<dbReference type="PRINTS" id="PR00463">
    <property type="entry name" value="EP450I"/>
</dbReference>
<protein>
    <submittedName>
        <fullName evidence="6">Pisatin demethylase</fullName>
    </submittedName>
</protein>
<keyword evidence="4 5" id="KW-0349">Heme</keyword>
<evidence type="ECO:0000256" key="5">
    <source>
        <dbReference type="RuleBase" id="RU000461"/>
    </source>
</evidence>
<dbReference type="InterPro" id="IPR017972">
    <property type="entry name" value="Cyt_P450_CS"/>
</dbReference>
<keyword evidence="5" id="KW-0560">Oxidoreductase</keyword>
<dbReference type="PANTHER" id="PTHR24305">
    <property type="entry name" value="CYTOCHROME P450"/>
    <property type="match status" value="1"/>
</dbReference>
<reference evidence="6" key="1">
    <citation type="submission" date="2020-04" db="EMBL/GenBank/DDBJ databases">
        <title>Draft genome resource of the tomato pathogen Pseudocercospora fuligena.</title>
        <authorList>
            <person name="Zaccaron A."/>
        </authorList>
    </citation>
    <scope>NUCLEOTIDE SEQUENCE</scope>
    <source>
        <strain evidence="6">PF001</strain>
    </source>
</reference>
<keyword evidence="5" id="KW-0503">Monooxygenase</keyword>
<dbReference type="AlphaFoldDB" id="A0A8H6RKK6"/>
<sequence length="502" mass="56923">MSFTLYLALGTITSYVLWQIFVALKDPLRDVPGPTIARITRLWYWYRAWRGEWNWDVVDLHRKYDSKIVRYAPGQYSISDPDAIKPIHGYGADFDKAPIYVAWNPPGFKGLFNEPKSDAHAAIRKKYTSMYAMSSVSQYEQYVDECLDIFCKRLEGHEGRQIDLLWELHCFAMDAVGLLTFGKRFGYLDNAEDIGNIAKNVLAVAKYATLMGIVHELHKPYYWVMSFWGKLTQRSGTAKLYLNKFALETIKQRKQERSSDFKKGDDGVGPVSMLDKFLDANDSDPQQFTMHHVMVGLAGNIVAGSDTTSATMTAAMYYLTKDPAALSELRSQMDARGSNDFVSLRDIQGSDLAYTQAVVTEALRLWPQTGLGLPRIIPPTGATILGQYFPPDTVVTMSSWASHYDSDNFEDPYSFKPERWLIPDKEAKDRMNRAYFPFGLGSRNCIGKNVAMLVMQKAVPELAKRFDFELAGNLGQGEELQASDYFVIRPVKMPVVVRKRIV</sequence>
<dbReference type="GO" id="GO:0004497">
    <property type="term" value="F:monooxygenase activity"/>
    <property type="evidence" value="ECO:0007669"/>
    <property type="project" value="UniProtKB-KW"/>
</dbReference>
<dbReference type="InterPro" id="IPR036396">
    <property type="entry name" value="Cyt_P450_sf"/>
</dbReference>
<dbReference type="SUPFAM" id="SSF48264">
    <property type="entry name" value="Cytochrome P450"/>
    <property type="match status" value="1"/>
</dbReference>
<dbReference type="EMBL" id="JABCIY010000092">
    <property type="protein sequence ID" value="KAF7193179.1"/>
    <property type="molecule type" value="Genomic_DNA"/>
</dbReference>
<evidence type="ECO:0000256" key="4">
    <source>
        <dbReference type="PIRSR" id="PIRSR602401-1"/>
    </source>
</evidence>
<evidence type="ECO:0000256" key="3">
    <source>
        <dbReference type="ARBA" id="ARBA00023004"/>
    </source>
</evidence>
<organism evidence="6 7">
    <name type="scientific">Pseudocercospora fuligena</name>
    <dbReference type="NCBI Taxonomy" id="685502"/>
    <lineage>
        <taxon>Eukaryota</taxon>
        <taxon>Fungi</taxon>
        <taxon>Dikarya</taxon>
        <taxon>Ascomycota</taxon>
        <taxon>Pezizomycotina</taxon>
        <taxon>Dothideomycetes</taxon>
        <taxon>Dothideomycetidae</taxon>
        <taxon>Mycosphaerellales</taxon>
        <taxon>Mycosphaerellaceae</taxon>
        <taxon>Pseudocercospora</taxon>
    </lineage>
</organism>
<keyword evidence="2 4" id="KW-0479">Metal-binding</keyword>
<keyword evidence="6" id="KW-0489">Methyltransferase</keyword>
<dbReference type="CDD" id="cd11060">
    <property type="entry name" value="CYP57A1-like"/>
    <property type="match status" value="1"/>
</dbReference>
<dbReference type="GO" id="GO:0008168">
    <property type="term" value="F:methyltransferase activity"/>
    <property type="evidence" value="ECO:0007669"/>
    <property type="project" value="UniProtKB-KW"/>
</dbReference>
<evidence type="ECO:0000256" key="1">
    <source>
        <dbReference type="ARBA" id="ARBA00001971"/>
    </source>
</evidence>
<gene>
    <name evidence="6" type="ORF">HII31_05523</name>
</gene>
<dbReference type="GO" id="GO:0016705">
    <property type="term" value="F:oxidoreductase activity, acting on paired donors, with incorporation or reduction of molecular oxygen"/>
    <property type="evidence" value="ECO:0007669"/>
    <property type="project" value="InterPro"/>
</dbReference>
<dbReference type="GO" id="GO:0005506">
    <property type="term" value="F:iron ion binding"/>
    <property type="evidence" value="ECO:0007669"/>
    <property type="project" value="InterPro"/>
</dbReference>
<dbReference type="InterPro" id="IPR001128">
    <property type="entry name" value="Cyt_P450"/>
</dbReference>
<proteinExistence type="inferred from homology"/>
<dbReference type="InterPro" id="IPR002401">
    <property type="entry name" value="Cyt_P450_E_grp-I"/>
</dbReference>